<accession>V7BPX7</accession>
<evidence type="ECO:0000313" key="5">
    <source>
        <dbReference type="Proteomes" id="UP000000226"/>
    </source>
</evidence>
<dbReference type="AlphaFoldDB" id="V7BPX7"/>
<dbReference type="SMR" id="V7BPX7"/>
<protein>
    <recommendedName>
        <fullName evidence="3">DOG1 domain-containing protein</fullName>
    </recommendedName>
</protein>
<dbReference type="EMBL" id="CM002293">
    <property type="protein sequence ID" value="ESW20029.1"/>
    <property type="molecule type" value="Genomic_DNA"/>
</dbReference>
<dbReference type="STRING" id="3885.V7BPX7"/>
<dbReference type="GO" id="GO:0043565">
    <property type="term" value="F:sequence-specific DNA binding"/>
    <property type="evidence" value="ECO:0007669"/>
    <property type="project" value="InterPro"/>
</dbReference>
<feature type="coiled-coil region" evidence="1">
    <location>
        <begin position="174"/>
        <end position="201"/>
    </location>
</feature>
<dbReference type="eggNOG" id="ENOG502QRBI">
    <property type="taxonomic scope" value="Eukaryota"/>
</dbReference>
<feature type="domain" description="DOG1" evidence="3">
    <location>
        <begin position="67"/>
        <end position="294"/>
    </location>
</feature>
<dbReference type="GO" id="GO:0006351">
    <property type="term" value="P:DNA-templated transcription"/>
    <property type="evidence" value="ECO:0007669"/>
    <property type="project" value="InterPro"/>
</dbReference>
<evidence type="ECO:0000313" key="4">
    <source>
        <dbReference type="EMBL" id="ESW20029.1"/>
    </source>
</evidence>
<dbReference type="PROSITE" id="PS51806">
    <property type="entry name" value="DOG1"/>
    <property type="match status" value="1"/>
</dbReference>
<dbReference type="InterPro" id="IPR051886">
    <property type="entry name" value="Seed_Dev/Stress_Resp_Reg"/>
</dbReference>
<dbReference type="Gramene" id="ESW20029">
    <property type="protein sequence ID" value="ESW20029"/>
    <property type="gene ID" value="PHAVU_006G175000g"/>
</dbReference>
<keyword evidence="5" id="KW-1185">Reference proteome</keyword>
<dbReference type="OrthoDB" id="1895294at2759"/>
<proteinExistence type="predicted"/>
<sequence length="305" mass="34947">MHPITPPHTVSLRVLFSFLHLVTSPHLPHLINPPSPFHTHTPPHFLTHSTHSLTHFSSLLLMANPVVVRFSEFYENWTGKLEDILQQLLQVSSQRTEVVKTEQELQALVSTVTSHLKEYYTTKWGIAHDNVLIFFSPPWLNPLENAQLWMTGWKPSTVFRQVENLKKGNVLVMTEEQEKKMEELKMKIKMEEEKVEREMERQQVAMADRRMVQLSKLTSRARSAGSEMDSVAEVAVKEVLAGLERVMKASDCVRLKTLKGVLDLLTPMQSVDFLAANITTLLRFNQWGKKKKDMAGTVLNANQEK</sequence>
<keyword evidence="2" id="KW-0732">Signal</keyword>
<evidence type="ECO:0000256" key="1">
    <source>
        <dbReference type="SAM" id="Coils"/>
    </source>
</evidence>
<dbReference type="Proteomes" id="UP000000226">
    <property type="component" value="Chromosome 6"/>
</dbReference>
<dbReference type="InterPro" id="IPR025422">
    <property type="entry name" value="TGA_domain"/>
</dbReference>
<dbReference type="PANTHER" id="PTHR46354">
    <property type="entry name" value="DOG1 DOMAIN-CONTAINING PROTEIN"/>
    <property type="match status" value="1"/>
</dbReference>
<evidence type="ECO:0000256" key="2">
    <source>
        <dbReference type="SAM" id="SignalP"/>
    </source>
</evidence>
<evidence type="ECO:0000259" key="3">
    <source>
        <dbReference type="PROSITE" id="PS51806"/>
    </source>
</evidence>
<dbReference type="PANTHER" id="PTHR46354:SF2">
    <property type="entry name" value="PROTEIN DOG1-LIKE 4"/>
    <property type="match status" value="1"/>
</dbReference>
<feature type="signal peptide" evidence="2">
    <location>
        <begin position="1"/>
        <end position="24"/>
    </location>
</feature>
<gene>
    <name evidence="4" type="ORF">PHAVU_006G175000g</name>
</gene>
<dbReference type="OMA" id="TTHHKAY"/>
<name>V7BPX7_PHAVU</name>
<organism evidence="4 5">
    <name type="scientific">Phaseolus vulgaris</name>
    <name type="common">Kidney bean</name>
    <name type="synonym">French bean</name>
    <dbReference type="NCBI Taxonomy" id="3885"/>
    <lineage>
        <taxon>Eukaryota</taxon>
        <taxon>Viridiplantae</taxon>
        <taxon>Streptophyta</taxon>
        <taxon>Embryophyta</taxon>
        <taxon>Tracheophyta</taxon>
        <taxon>Spermatophyta</taxon>
        <taxon>Magnoliopsida</taxon>
        <taxon>eudicotyledons</taxon>
        <taxon>Gunneridae</taxon>
        <taxon>Pentapetalae</taxon>
        <taxon>rosids</taxon>
        <taxon>fabids</taxon>
        <taxon>Fabales</taxon>
        <taxon>Fabaceae</taxon>
        <taxon>Papilionoideae</taxon>
        <taxon>50 kb inversion clade</taxon>
        <taxon>NPAAA clade</taxon>
        <taxon>indigoferoid/millettioid clade</taxon>
        <taxon>Phaseoleae</taxon>
        <taxon>Phaseolus</taxon>
    </lineage>
</organism>
<dbReference type="Pfam" id="PF14144">
    <property type="entry name" value="DOG1"/>
    <property type="match status" value="1"/>
</dbReference>
<keyword evidence="1" id="KW-0175">Coiled coil</keyword>
<reference evidence="5" key="1">
    <citation type="journal article" date="2014" name="Nat. Genet.">
        <title>A reference genome for common bean and genome-wide analysis of dual domestications.</title>
        <authorList>
            <person name="Schmutz J."/>
            <person name="McClean P.E."/>
            <person name="Mamidi S."/>
            <person name="Wu G.A."/>
            <person name="Cannon S.B."/>
            <person name="Grimwood J."/>
            <person name="Jenkins J."/>
            <person name="Shu S."/>
            <person name="Song Q."/>
            <person name="Chavarro C."/>
            <person name="Torres-Torres M."/>
            <person name="Geffroy V."/>
            <person name="Moghaddam S.M."/>
            <person name="Gao D."/>
            <person name="Abernathy B."/>
            <person name="Barry K."/>
            <person name="Blair M."/>
            <person name="Brick M.A."/>
            <person name="Chovatia M."/>
            <person name="Gepts P."/>
            <person name="Goodstein D.M."/>
            <person name="Gonzales M."/>
            <person name="Hellsten U."/>
            <person name="Hyten D.L."/>
            <person name="Jia G."/>
            <person name="Kelly J.D."/>
            <person name="Kudrna D."/>
            <person name="Lee R."/>
            <person name="Richard M.M."/>
            <person name="Miklas P.N."/>
            <person name="Osorno J.M."/>
            <person name="Rodrigues J."/>
            <person name="Thareau V."/>
            <person name="Urrea C.A."/>
            <person name="Wang M."/>
            <person name="Yu Y."/>
            <person name="Zhang M."/>
            <person name="Wing R.A."/>
            <person name="Cregan P.B."/>
            <person name="Rokhsar D.S."/>
            <person name="Jackson S.A."/>
        </authorList>
    </citation>
    <scope>NUCLEOTIDE SEQUENCE [LARGE SCALE GENOMIC DNA]</scope>
    <source>
        <strain evidence="5">cv. G19833</strain>
    </source>
</reference>
<feature type="chain" id="PRO_5004755200" description="DOG1 domain-containing protein" evidence="2">
    <location>
        <begin position="25"/>
        <end position="305"/>
    </location>
</feature>